<dbReference type="PANTHER" id="PTHR42866">
    <property type="entry name" value="3-DEOXY-MANNO-OCTULOSONATE CYTIDYLYLTRANSFERASE"/>
    <property type="match status" value="1"/>
</dbReference>
<sequence>MASSRLPGKVMLPILGKSLLARMIERLKMIRHEAEIIIATSETPDDDIIISEAINIGIPYYRGSLNNLLDRHYQAAKLHHADIVLKIPSDCPLIDPLIIDHVLDYFFANQNDFDFVSNLHPATYPDGNDVEIMTIACLTKAWENANRELELEHTTPYIWENPQLFRIGNVSWPTGLDYSMSHRFTIDYAEDYYFIERVFRELYADNNQFSCDDILNLLNQKPEIYNINAQYAGVNWYRHHVDELKTITSAQTKQAPTKNLQEL</sequence>
<reference evidence="1" key="1">
    <citation type="submission" date="2019-08" db="EMBL/GenBank/DDBJ databases">
        <title>Comparative genome analysis confer to the adaptation heavy metal polluted environment.</title>
        <authorList>
            <person name="Li Y."/>
        </authorList>
    </citation>
    <scope>NUCLEOTIDE SEQUENCE [LARGE SCALE GENOMIC DNA]</scope>
    <source>
        <strain evidence="1">P1</strain>
    </source>
</reference>
<accession>A0A5C1I9X9</accession>
<dbReference type="InterPro" id="IPR003329">
    <property type="entry name" value="Cytidylyl_trans"/>
</dbReference>
<dbReference type="GO" id="GO:0005829">
    <property type="term" value="C:cytosol"/>
    <property type="evidence" value="ECO:0007669"/>
    <property type="project" value="TreeGrafter"/>
</dbReference>
<dbReference type="OrthoDB" id="9815559at2"/>
<dbReference type="InterPro" id="IPR029044">
    <property type="entry name" value="Nucleotide-diphossugar_trans"/>
</dbReference>
<gene>
    <name evidence="1" type="ORF">DEO27_006400</name>
</gene>
<dbReference type="SUPFAM" id="SSF53448">
    <property type="entry name" value="Nucleotide-diphospho-sugar transferases"/>
    <property type="match status" value="1"/>
</dbReference>
<protein>
    <submittedName>
        <fullName evidence="1">Acylneuraminate cytidylyltransferase</fullName>
    </submittedName>
</protein>
<dbReference type="Gene3D" id="3.90.550.10">
    <property type="entry name" value="Spore Coat Polysaccharide Biosynthesis Protein SpsA, Chain A"/>
    <property type="match status" value="1"/>
</dbReference>
<organism evidence="1 2">
    <name type="scientific">Mucilaginibacter rubeus</name>
    <dbReference type="NCBI Taxonomy" id="2027860"/>
    <lineage>
        <taxon>Bacteria</taxon>
        <taxon>Pseudomonadati</taxon>
        <taxon>Bacteroidota</taxon>
        <taxon>Sphingobacteriia</taxon>
        <taxon>Sphingobacteriales</taxon>
        <taxon>Sphingobacteriaceae</taxon>
        <taxon>Mucilaginibacter</taxon>
    </lineage>
</organism>
<dbReference type="KEGG" id="mrub:DEO27_006400"/>
<proteinExistence type="predicted"/>
<keyword evidence="1" id="KW-0808">Transferase</keyword>
<name>A0A5C1I9X9_9SPHI</name>
<dbReference type="GO" id="GO:0016779">
    <property type="term" value="F:nucleotidyltransferase activity"/>
    <property type="evidence" value="ECO:0007669"/>
    <property type="project" value="UniProtKB-KW"/>
</dbReference>
<dbReference type="Proteomes" id="UP000251402">
    <property type="component" value="Chromosome"/>
</dbReference>
<dbReference type="Pfam" id="PF02348">
    <property type="entry name" value="CTP_transf_3"/>
    <property type="match status" value="1"/>
</dbReference>
<dbReference type="PANTHER" id="PTHR42866:SF1">
    <property type="entry name" value="SPORE COAT POLYSACCHARIDE BIOSYNTHESIS PROTEIN SPSF"/>
    <property type="match status" value="1"/>
</dbReference>
<dbReference type="AlphaFoldDB" id="A0A5C1I9X9"/>
<dbReference type="CDD" id="cd02518">
    <property type="entry name" value="GT2_SpsF"/>
    <property type="match status" value="1"/>
</dbReference>
<dbReference type="EMBL" id="CP043450">
    <property type="protein sequence ID" value="QEM14376.1"/>
    <property type="molecule type" value="Genomic_DNA"/>
</dbReference>
<evidence type="ECO:0000313" key="1">
    <source>
        <dbReference type="EMBL" id="QEM14376.1"/>
    </source>
</evidence>
<evidence type="ECO:0000313" key="2">
    <source>
        <dbReference type="Proteomes" id="UP000251402"/>
    </source>
</evidence>
<keyword evidence="1" id="KW-0548">Nucleotidyltransferase</keyword>
<keyword evidence="2" id="KW-1185">Reference proteome</keyword>